<protein>
    <recommendedName>
        <fullName evidence="1">RNase H type-1 domain-containing protein</fullName>
    </recommendedName>
</protein>
<evidence type="ECO:0000313" key="2">
    <source>
        <dbReference type="EMBL" id="KAK4209561.1"/>
    </source>
</evidence>
<evidence type="ECO:0000259" key="1">
    <source>
        <dbReference type="PROSITE" id="PS50879"/>
    </source>
</evidence>
<organism evidence="2 3">
    <name type="scientific">Rhypophila decipiens</name>
    <dbReference type="NCBI Taxonomy" id="261697"/>
    <lineage>
        <taxon>Eukaryota</taxon>
        <taxon>Fungi</taxon>
        <taxon>Dikarya</taxon>
        <taxon>Ascomycota</taxon>
        <taxon>Pezizomycotina</taxon>
        <taxon>Sordariomycetes</taxon>
        <taxon>Sordariomycetidae</taxon>
        <taxon>Sordariales</taxon>
        <taxon>Naviculisporaceae</taxon>
        <taxon>Rhypophila</taxon>
    </lineage>
</organism>
<evidence type="ECO:0000313" key="3">
    <source>
        <dbReference type="Proteomes" id="UP001301769"/>
    </source>
</evidence>
<dbReference type="EMBL" id="MU858201">
    <property type="protein sequence ID" value="KAK4209561.1"/>
    <property type="molecule type" value="Genomic_DNA"/>
</dbReference>
<sequence>MDATLSSSNHPDNGGVWIPRESDLVRAYGYTKPSLYDYNSDDYNSDVCNFDDYNSDDDDSDSNPRFGLGDLDMYASDHDDSDSDKQMILYAYSKCGCRIKDLDDQLASQRSHKADCDAIRACRETLDAAYKKFHATPRTYMNDYYWDTPDCYDYLKARFNLAVALLKVDSDSAVDQAIDNFRQLLTESGFDKMGVRDYIPHLLLRVRCDSNCYRFITECGKWSFGDYDTIMHHGWLYFPWHNITDFDQKQTPNVFEPVDNLFQTSRPSLSHLVALTFLKLSLFLDIRALELAEQTHKLAGPGISTTLRRPVREVSSDKYLTNRAHSSILADQLRGEYENLFRVVHDANSFFWTRLAESVDSGTAKEPNIFADFCVHHPQGTEGEADRVVFQSVKSWLQDPEAIQMMRDMIRAFTPLTSRLGQELSDTPVNHNPLNIPVSRRIIPGRFSPPTDVDCQYKVYRPGMPQEGELVCITAGLCEGKVAGWAVTVKNPAGKVKFVSGRLEQRGPTGDTRDHTTIRAELRAAVAALRMTDFHTKGVRHVILATNSAYVPFGCTAVIHKWLSTNTWTDMGKPVDNNDLWNMLLVNIDASVAARDALSKPDVEMYQDVGLAGWDEHKGRTRVVQLSLLKNGHGRAPTTPGVASPTSIWYDIAGPPSVASEWDCTIERVRTTGMALSRLKQGPRKIIITHGCKSPLNNDLLSLLTKLIHEGSTVVIGGAFARSVEWPALNGFFEGLELSWKVSHKSGEMLINRVPGRGNDDLADKYVVKTALLERVSLHAAWYAYEKRPGATAVAFVKIGDGRLGFVGDIDGEKTTRAIVKKMLDL</sequence>
<keyword evidence="3" id="KW-1185">Reference proteome</keyword>
<dbReference type="AlphaFoldDB" id="A0AAN6XZN2"/>
<reference evidence="2" key="1">
    <citation type="journal article" date="2023" name="Mol. Phylogenet. Evol.">
        <title>Genome-scale phylogeny and comparative genomics of the fungal order Sordariales.</title>
        <authorList>
            <person name="Hensen N."/>
            <person name="Bonometti L."/>
            <person name="Westerberg I."/>
            <person name="Brannstrom I.O."/>
            <person name="Guillou S."/>
            <person name="Cros-Aarteil S."/>
            <person name="Calhoun S."/>
            <person name="Haridas S."/>
            <person name="Kuo A."/>
            <person name="Mondo S."/>
            <person name="Pangilinan J."/>
            <person name="Riley R."/>
            <person name="LaButti K."/>
            <person name="Andreopoulos B."/>
            <person name="Lipzen A."/>
            <person name="Chen C."/>
            <person name="Yan M."/>
            <person name="Daum C."/>
            <person name="Ng V."/>
            <person name="Clum A."/>
            <person name="Steindorff A."/>
            <person name="Ohm R.A."/>
            <person name="Martin F."/>
            <person name="Silar P."/>
            <person name="Natvig D.O."/>
            <person name="Lalanne C."/>
            <person name="Gautier V."/>
            <person name="Ament-Velasquez S.L."/>
            <person name="Kruys A."/>
            <person name="Hutchinson M.I."/>
            <person name="Powell A.J."/>
            <person name="Barry K."/>
            <person name="Miller A.N."/>
            <person name="Grigoriev I.V."/>
            <person name="Debuchy R."/>
            <person name="Gladieux P."/>
            <person name="Hiltunen Thoren M."/>
            <person name="Johannesson H."/>
        </authorList>
    </citation>
    <scope>NUCLEOTIDE SEQUENCE</scope>
    <source>
        <strain evidence="2">PSN293</strain>
    </source>
</reference>
<reference evidence="2" key="2">
    <citation type="submission" date="2023-05" db="EMBL/GenBank/DDBJ databases">
        <authorList>
            <consortium name="Lawrence Berkeley National Laboratory"/>
            <person name="Steindorff A."/>
            <person name="Hensen N."/>
            <person name="Bonometti L."/>
            <person name="Westerberg I."/>
            <person name="Brannstrom I.O."/>
            <person name="Guillou S."/>
            <person name="Cros-Aarteil S."/>
            <person name="Calhoun S."/>
            <person name="Haridas S."/>
            <person name="Kuo A."/>
            <person name="Mondo S."/>
            <person name="Pangilinan J."/>
            <person name="Riley R."/>
            <person name="Labutti K."/>
            <person name="Andreopoulos B."/>
            <person name="Lipzen A."/>
            <person name="Chen C."/>
            <person name="Yanf M."/>
            <person name="Daum C."/>
            <person name="Ng V."/>
            <person name="Clum A."/>
            <person name="Ohm R."/>
            <person name="Martin F."/>
            <person name="Silar P."/>
            <person name="Natvig D."/>
            <person name="Lalanne C."/>
            <person name="Gautier V."/>
            <person name="Ament-Velasquez S.L."/>
            <person name="Kruys A."/>
            <person name="Hutchinson M.I."/>
            <person name="Powell A.J."/>
            <person name="Barry K."/>
            <person name="Miller A.N."/>
            <person name="Grigoriev I.V."/>
            <person name="Debuchy R."/>
            <person name="Gladieux P."/>
            <person name="Thoren M.H."/>
            <person name="Johannesson H."/>
        </authorList>
    </citation>
    <scope>NUCLEOTIDE SEQUENCE</scope>
    <source>
        <strain evidence="2">PSN293</strain>
    </source>
</reference>
<dbReference type="SUPFAM" id="SSF53098">
    <property type="entry name" value="Ribonuclease H-like"/>
    <property type="match status" value="1"/>
</dbReference>
<dbReference type="GO" id="GO:0004523">
    <property type="term" value="F:RNA-DNA hybrid ribonuclease activity"/>
    <property type="evidence" value="ECO:0007669"/>
    <property type="project" value="InterPro"/>
</dbReference>
<accession>A0AAN6XZN2</accession>
<gene>
    <name evidence="2" type="ORF">QBC37DRAFT_391177</name>
</gene>
<dbReference type="InterPro" id="IPR036397">
    <property type="entry name" value="RNaseH_sf"/>
</dbReference>
<dbReference type="Pfam" id="PF00075">
    <property type="entry name" value="RNase_H"/>
    <property type="match status" value="1"/>
</dbReference>
<dbReference type="Proteomes" id="UP001301769">
    <property type="component" value="Unassembled WGS sequence"/>
</dbReference>
<dbReference type="InterPro" id="IPR002156">
    <property type="entry name" value="RNaseH_domain"/>
</dbReference>
<proteinExistence type="predicted"/>
<dbReference type="Gene3D" id="3.30.420.10">
    <property type="entry name" value="Ribonuclease H-like superfamily/Ribonuclease H"/>
    <property type="match status" value="1"/>
</dbReference>
<feature type="domain" description="RNase H type-1" evidence="1">
    <location>
        <begin position="466"/>
        <end position="632"/>
    </location>
</feature>
<dbReference type="GO" id="GO:0003676">
    <property type="term" value="F:nucleic acid binding"/>
    <property type="evidence" value="ECO:0007669"/>
    <property type="project" value="InterPro"/>
</dbReference>
<name>A0AAN6XZN2_9PEZI</name>
<dbReference type="PROSITE" id="PS50879">
    <property type="entry name" value="RNASE_H_1"/>
    <property type="match status" value="1"/>
</dbReference>
<dbReference type="InterPro" id="IPR012337">
    <property type="entry name" value="RNaseH-like_sf"/>
</dbReference>
<comment type="caution">
    <text evidence="2">The sequence shown here is derived from an EMBL/GenBank/DDBJ whole genome shotgun (WGS) entry which is preliminary data.</text>
</comment>